<name>L7C8N2_RHOBT</name>
<evidence type="ECO:0000256" key="1">
    <source>
        <dbReference type="SAM" id="MobiDB-lite"/>
    </source>
</evidence>
<sequence>MIVAFGGWVRHAVAPRSNSAFQVRQARRTAEPTPLPHVSV</sequence>
<reference evidence="2 3" key="1">
    <citation type="journal article" date="2013" name="Mar. Genomics">
        <title>Expression of sulfatases in Rhodopirellula baltica and the diversity of sulfatases in the genus Rhodopirellula.</title>
        <authorList>
            <person name="Wegner C.E."/>
            <person name="Richter-Heitmann T."/>
            <person name="Klindworth A."/>
            <person name="Klockow C."/>
            <person name="Richter M."/>
            <person name="Achstetter T."/>
            <person name="Glockner F.O."/>
            <person name="Harder J."/>
        </authorList>
    </citation>
    <scope>NUCLEOTIDE SEQUENCE [LARGE SCALE GENOMIC DNA]</scope>
    <source>
        <strain evidence="2 3">SWK14</strain>
    </source>
</reference>
<dbReference type="PATRIC" id="fig|993516.3.peg.6069"/>
<protein>
    <submittedName>
        <fullName evidence="2">Uncharacterized protein</fullName>
    </submittedName>
</protein>
<comment type="caution">
    <text evidence="2">The sequence shown here is derived from an EMBL/GenBank/DDBJ whole genome shotgun (WGS) entry which is preliminary data.</text>
</comment>
<evidence type="ECO:0000313" key="3">
    <source>
        <dbReference type="Proteomes" id="UP000010959"/>
    </source>
</evidence>
<dbReference type="EMBL" id="AMWG01000158">
    <property type="protein sequence ID" value="ELP30408.1"/>
    <property type="molecule type" value="Genomic_DNA"/>
</dbReference>
<evidence type="ECO:0000313" key="2">
    <source>
        <dbReference type="EMBL" id="ELP30408.1"/>
    </source>
</evidence>
<organism evidence="2 3">
    <name type="scientific">Rhodopirellula baltica SWK14</name>
    <dbReference type="NCBI Taxonomy" id="993516"/>
    <lineage>
        <taxon>Bacteria</taxon>
        <taxon>Pseudomonadati</taxon>
        <taxon>Planctomycetota</taxon>
        <taxon>Planctomycetia</taxon>
        <taxon>Pirellulales</taxon>
        <taxon>Pirellulaceae</taxon>
        <taxon>Rhodopirellula</taxon>
    </lineage>
</organism>
<gene>
    <name evidence="2" type="ORF">RBSWK_05670</name>
</gene>
<dbReference type="Proteomes" id="UP000010959">
    <property type="component" value="Unassembled WGS sequence"/>
</dbReference>
<accession>L7C8N2</accession>
<feature type="region of interest" description="Disordered" evidence="1">
    <location>
        <begin position="21"/>
        <end position="40"/>
    </location>
</feature>
<dbReference type="AlphaFoldDB" id="L7C8N2"/>
<proteinExistence type="predicted"/>